<evidence type="ECO:0000313" key="2">
    <source>
        <dbReference type="EMBL" id="VAW81085.1"/>
    </source>
</evidence>
<dbReference type="SUPFAM" id="SSF141673">
    <property type="entry name" value="MOSC N-terminal domain-like"/>
    <property type="match status" value="1"/>
</dbReference>
<sequence length="285" mass="32562">MNQYKVQALNIFPVKSLRGFSVSKMSLAPSGFMYDRQWMLVDVNAKFLTQRQLPRMALVDVTIDEQYLRFAAPQMDLLEIMLKAGNIAGITDKTTKTNKINVKIWSDECVGLLAEERINQWFSEFLAVDCRLVQFDQSQPRQVDQDYSDNTQDQVCFADGFPFLIIGSASLDDLNCRLNEKGESSVPMMRFRPNIVIETDEPFIEDYWSKITIEGIKMQLVKPCSRCVIPTIDIQSAQKSKEPIETLKSYRKYDGKIFFGQNVIHQFNPGQSITVGDTLTLVSQP</sequence>
<accession>A0A3B0YJJ0</accession>
<dbReference type="SUPFAM" id="SSF50800">
    <property type="entry name" value="PK beta-barrel domain-like"/>
    <property type="match status" value="1"/>
</dbReference>
<dbReference type="EMBL" id="UOFL01000212">
    <property type="protein sequence ID" value="VAW81085.1"/>
    <property type="molecule type" value="Genomic_DNA"/>
</dbReference>
<dbReference type="AlphaFoldDB" id="A0A3B0YJJ0"/>
<dbReference type="PANTHER" id="PTHR14237:SF19">
    <property type="entry name" value="MITOCHONDRIAL AMIDOXIME REDUCING COMPONENT 1"/>
    <property type="match status" value="1"/>
</dbReference>
<dbReference type="Pfam" id="PF03473">
    <property type="entry name" value="MOSC"/>
    <property type="match status" value="1"/>
</dbReference>
<proteinExistence type="predicted"/>
<dbReference type="GO" id="GO:0030170">
    <property type="term" value="F:pyridoxal phosphate binding"/>
    <property type="evidence" value="ECO:0007669"/>
    <property type="project" value="InterPro"/>
</dbReference>
<feature type="domain" description="MOSC" evidence="1">
    <location>
        <begin position="130"/>
        <end position="282"/>
    </location>
</feature>
<dbReference type="GO" id="GO:0003824">
    <property type="term" value="F:catalytic activity"/>
    <property type="evidence" value="ECO:0007669"/>
    <property type="project" value="InterPro"/>
</dbReference>
<dbReference type="InterPro" id="IPR005302">
    <property type="entry name" value="MoCF_Sase_C"/>
</dbReference>
<dbReference type="InterPro" id="IPR011037">
    <property type="entry name" value="Pyrv_Knase-like_insert_dom_sf"/>
</dbReference>
<dbReference type="GO" id="GO:0030151">
    <property type="term" value="F:molybdenum ion binding"/>
    <property type="evidence" value="ECO:0007669"/>
    <property type="project" value="InterPro"/>
</dbReference>
<dbReference type="Pfam" id="PF03476">
    <property type="entry name" value="MOSC_N"/>
    <property type="match status" value="1"/>
</dbReference>
<gene>
    <name evidence="2" type="ORF">MNBD_GAMMA12-3428</name>
</gene>
<reference evidence="2" key="1">
    <citation type="submission" date="2018-06" db="EMBL/GenBank/DDBJ databases">
        <authorList>
            <person name="Zhirakovskaya E."/>
        </authorList>
    </citation>
    <scope>NUCLEOTIDE SEQUENCE</scope>
</reference>
<protein>
    <submittedName>
        <fullName evidence="2">Flavodoxin reductases (Ferredoxin-NADPH reductases) family 1</fullName>
    </submittedName>
</protein>
<organism evidence="2">
    <name type="scientific">hydrothermal vent metagenome</name>
    <dbReference type="NCBI Taxonomy" id="652676"/>
    <lineage>
        <taxon>unclassified sequences</taxon>
        <taxon>metagenomes</taxon>
        <taxon>ecological metagenomes</taxon>
    </lineage>
</organism>
<dbReference type="PROSITE" id="PS51340">
    <property type="entry name" value="MOSC"/>
    <property type="match status" value="1"/>
</dbReference>
<dbReference type="PANTHER" id="PTHR14237">
    <property type="entry name" value="MOLYBDOPTERIN COFACTOR SULFURASE MOSC"/>
    <property type="match status" value="1"/>
</dbReference>
<evidence type="ECO:0000259" key="1">
    <source>
        <dbReference type="PROSITE" id="PS51340"/>
    </source>
</evidence>
<name>A0A3B0YJJ0_9ZZZZ</name>
<dbReference type="InterPro" id="IPR005303">
    <property type="entry name" value="MOCOS_middle"/>
</dbReference>